<dbReference type="AlphaFoldDB" id="A0A5D3DFG2"/>
<proteinExistence type="predicted"/>
<dbReference type="OrthoDB" id="89014at2759"/>
<sequence length="160" mass="18294">MQNCLGALDGTYTKVNMMASDRSRYKTRKGEVATNVLRTEQSEGAQGYHYLCDVGYPNADGFLTPYRGKRYHLQEWRGARNAPSTVKEFFNMKHTYAWNVIEKAFYLLKGRWMMNADIPEDVDEGDLTYVITIGDDIHYIETLNGWINGGTSKQKKCSAI</sequence>
<gene>
    <name evidence="2" type="ORF">E5676_scaffold1428G00510</name>
    <name evidence="1" type="ORF">E6C27_scaffold142G00590</name>
</gene>
<dbReference type="PANTHER" id="PTHR22930:SF293">
    <property type="entry name" value="PROTEIN ALP1-LIKE"/>
    <property type="match status" value="1"/>
</dbReference>
<evidence type="ECO:0000313" key="2">
    <source>
        <dbReference type="EMBL" id="TYK22334.1"/>
    </source>
</evidence>
<accession>A0A5D3DFG2</accession>
<dbReference type="PANTHER" id="PTHR22930">
    <property type="match status" value="1"/>
</dbReference>
<name>A0A5D3DFG2_CUCMM</name>
<dbReference type="EMBL" id="SSTD01005075">
    <property type="protein sequence ID" value="TYK22334.1"/>
    <property type="molecule type" value="Genomic_DNA"/>
</dbReference>
<protein>
    <submittedName>
        <fullName evidence="1 2">Nuclease HARBI1</fullName>
    </submittedName>
</protein>
<dbReference type="InterPro" id="IPR045249">
    <property type="entry name" value="HARBI1-like"/>
</dbReference>
<dbReference type="Proteomes" id="UP000321393">
    <property type="component" value="Unassembled WGS sequence"/>
</dbReference>
<evidence type="ECO:0000313" key="1">
    <source>
        <dbReference type="EMBL" id="KAA0033800.1"/>
    </source>
</evidence>
<evidence type="ECO:0000313" key="3">
    <source>
        <dbReference type="Proteomes" id="UP000321393"/>
    </source>
</evidence>
<reference evidence="3 4" key="1">
    <citation type="submission" date="2019-08" db="EMBL/GenBank/DDBJ databases">
        <title>Draft genome sequences of two oriental melons (Cucumis melo L. var makuwa).</title>
        <authorList>
            <person name="Kwon S.-Y."/>
        </authorList>
    </citation>
    <scope>NUCLEOTIDE SEQUENCE [LARGE SCALE GENOMIC DNA]</scope>
    <source>
        <strain evidence="4">cv. Chang Bougi</strain>
        <strain evidence="3">cv. SW 3</strain>
        <tissue evidence="2">Leaf</tissue>
    </source>
</reference>
<dbReference type="STRING" id="1194695.A0A5D3DFG2"/>
<organism evidence="2 4">
    <name type="scientific">Cucumis melo var. makuwa</name>
    <name type="common">Oriental melon</name>
    <dbReference type="NCBI Taxonomy" id="1194695"/>
    <lineage>
        <taxon>Eukaryota</taxon>
        <taxon>Viridiplantae</taxon>
        <taxon>Streptophyta</taxon>
        <taxon>Embryophyta</taxon>
        <taxon>Tracheophyta</taxon>
        <taxon>Spermatophyta</taxon>
        <taxon>Magnoliopsida</taxon>
        <taxon>eudicotyledons</taxon>
        <taxon>Gunneridae</taxon>
        <taxon>Pentapetalae</taxon>
        <taxon>rosids</taxon>
        <taxon>fabids</taxon>
        <taxon>Cucurbitales</taxon>
        <taxon>Cucurbitaceae</taxon>
        <taxon>Benincaseae</taxon>
        <taxon>Cucumis</taxon>
    </lineage>
</organism>
<dbReference type="EMBL" id="SSTE01020676">
    <property type="protein sequence ID" value="KAA0033800.1"/>
    <property type="molecule type" value="Genomic_DNA"/>
</dbReference>
<dbReference type="Proteomes" id="UP000321947">
    <property type="component" value="Unassembled WGS sequence"/>
</dbReference>
<comment type="caution">
    <text evidence="2">The sequence shown here is derived from an EMBL/GenBank/DDBJ whole genome shotgun (WGS) entry which is preliminary data.</text>
</comment>
<evidence type="ECO:0000313" key="4">
    <source>
        <dbReference type="Proteomes" id="UP000321947"/>
    </source>
</evidence>